<dbReference type="OrthoDB" id="9810816at2"/>
<comment type="caution">
    <text evidence="8">The sequence shown here is derived from an EMBL/GenBank/DDBJ whole genome shotgun (WGS) entry which is preliminary data.</text>
</comment>
<dbReference type="Proteomes" id="UP000318141">
    <property type="component" value="Unassembled WGS sequence"/>
</dbReference>
<evidence type="ECO:0000256" key="2">
    <source>
        <dbReference type="ARBA" id="ARBA00011255"/>
    </source>
</evidence>
<keyword evidence="8" id="KW-0966">Cell projection</keyword>
<keyword evidence="9" id="KW-1185">Reference proteome</keyword>
<dbReference type="PANTHER" id="PTHR30288">
    <property type="entry name" value="FLAGELLAR CAP/ASSEMBLY PROTEIN FLID"/>
    <property type="match status" value="1"/>
</dbReference>
<dbReference type="GO" id="GO:0009424">
    <property type="term" value="C:bacterial-type flagellum hook"/>
    <property type="evidence" value="ECO:0007669"/>
    <property type="project" value="UniProtKB-UniRule"/>
</dbReference>
<dbReference type="GO" id="GO:0007155">
    <property type="term" value="P:cell adhesion"/>
    <property type="evidence" value="ECO:0007669"/>
    <property type="project" value="InterPro"/>
</dbReference>
<dbReference type="InterPro" id="IPR003481">
    <property type="entry name" value="FliD_N"/>
</dbReference>
<dbReference type="GO" id="GO:0005576">
    <property type="term" value="C:extracellular region"/>
    <property type="evidence" value="ECO:0007669"/>
    <property type="project" value="UniProtKB-SubCell"/>
</dbReference>
<dbReference type="PANTHER" id="PTHR30288:SF0">
    <property type="entry name" value="FLAGELLAR HOOK-ASSOCIATED PROTEIN 2"/>
    <property type="match status" value="1"/>
</dbReference>
<keyword evidence="4 5" id="KW-0975">Bacterial flagellum</keyword>
<keyword evidence="8" id="KW-0282">Flagellum</keyword>
<dbReference type="InterPro" id="IPR010809">
    <property type="entry name" value="FliD_C"/>
</dbReference>
<feature type="domain" description="Flagellar hook-associated protein 2 C-terminal" evidence="7">
    <location>
        <begin position="241"/>
        <end position="466"/>
    </location>
</feature>
<comment type="similarity">
    <text evidence="1 5">Belongs to the FliD family.</text>
</comment>
<sequence length="483" mass="50717">MATVSSIGIGSNLPLSSLLDDLEKSEKSKLTLIESRQTLAEARISGYGTFKSALETYQNAAKKLMSNDTWGAAKFSLGTSGVIGVQTTSKAVNGDYSVTVNRLAQAQSLASKGQAKQDVAIGTGTITFEFGTVTGYDETSGTYVDPEYTANADKTKSITIDSSNNSLQGIRDAINKADMGVTASIVNDGSGTPYRLVLTSKETGEASTMRITGSSPELQALVGYDPESTTQPSGVTETMRATNASLTINGMAVTSASNTIKEAIQGVTLTAVSVGTSTLKVTRDTDSMVTAVKDFVSAYNKLQSTISDLTAFDAEAGTNAALTGDGTVRNIQVQIRSVLNTPQGTDSGAFSMLSDIGVEFENDGTMSVDEEKLKEAIGDSLTGVQQLFAGTGGTAGTGGFARAISDKVTELTQTKGTLTLAQEGAKQQLDDLDDQYEAMEARIDATIERYRAQFTALDALVAQMNSTSSYLTQQFQAMNNNSK</sequence>
<feature type="domain" description="Flagellar hook-associated protein 2 N-terminal" evidence="6">
    <location>
        <begin position="11"/>
        <end position="107"/>
    </location>
</feature>
<keyword evidence="5" id="KW-0964">Secreted</keyword>
<gene>
    <name evidence="8" type="ORF">L602_000100002390</name>
</gene>
<dbReference type="Pfam" id="PF02465">
    <property type="entry name" value="FliD_N"/>
    <property type="match status" value="1"/>
</dbReference>
<feature type="coiled-coil region" evidence="5">
    <location>
        <begin position="422"/>
        <end position="449"/>
    </location>
</feature>
<dbReference type="InterPro" id="IPR040026">
    <property type="entry name" value="FliD"/>
</dbReference>
<evidence type="ECO:0000256" key="4">
    <source>
        <dbReference type="ARBA" id="ARBA00023143"/>
    </source>
</evidence>
<comment type="subcellular location">
    <subcellularLocation>
        <location evidence="5">Secreted</location>
    </subcellularLocation>
    <subcellularLocation>
        <location evidence="5">Bacterial flagellum</location>
    </subcellularLocation>
</comment>
<evidence type="ECO:0000256" key="5">
    <source>
        <dbReference type="RuleBase" id="RU362066"/>
    </source>
</evidence>
<comment type="subunit">
    <text evidence="2 5">Homopentamer.</text>
</comment>
<evidence type="ECO:0000259" key="6">
    <source>
        <dbReference type="Pfam" id="PF02465"/>
    </source>
</evidence>
<name>A0A562BWT4_9BURK</name>
<keyword evidence="3 5" id="KW-0175">Coiled coil</keyword>
<comment type="function">
    <text evidence="5">Required for morphogenesis and for the elongation of the flagellar filament by facilitating polymerization of the flagellin monomers at the tip of growing filament. Forms a capping structure, which prevents flagellin subunits (transported through the central channel of the flagellum) from leaking out without polymerization at the distal end.</text>
</comment>
<dbReference type="GO" id="GO:0009421">
    <property type="term" value="C:bacterial-type flagellum filament cap"/>
    <property type="evidence" value="ECO:0007669"/>
    <property type="project" value="InterPro"/>
</dbReference>
<evidence type="ECO:0000256" key="1">
    <source>
        <dbReference type="ARBA" id="ARBA00009764"/>
    </source>
</evidence>
<keyword evidence="8" id="KW-0969">Cilium</keyword>
<evidence type="ECO:0000256" key="3">
    <source>
        <dbReference type="ARBA" id="ARBA00023054"/>
    </source>
</evidence>
<dbReference type="Pfam" id="PF07195">
    <property type="entry name" value="FliD_C"/>
    <property type="match status" value="1"/>
</dbReference>
<evidence type="ECO:0000313" key="9">
    <source>
        <dbReference type="Proteomes" id="UP000318141"/>
    </source>
</evidence>
<dbReference type="AlphaFoldDB" id="A0A562BWT4"/>
<organism evidence="8 9">
    <name type="scientific">Cupriavidus gilardii J11</name>
    <dbReference type="NCBI Taxonomy" id="936133"/>
    <lineage>
        <taxon>Bacteria</taxon>
        <taxon>Pseudomonadati</taxon>
        <taxon>Pseudomonadota</taxon>
        <taxon>Betaproteobacteria</taxon>
        <taxon>Burkholderiales</taxon>
        <taxon>Burkholderiaceae</taxon>
        <taxon>Cupriavidus</taxon>
    </lineage>
</organism>
<protein>
    <recommendedName>
        <fullName evidence="5">Flagellar hook-associated protein 2</fullName>
        <shortName evidence="5">HAP2</shortName>
    </recommendedName>
    <alternativeName>
        <fullName evidence="5">Flagellar cap protein</fullName>
    </alternativeName>
</protein>
<evidence type="ECO:0000313" key="8">
    <source>
        <dbReference type="EMBL" id="TWG89349.1"/>
    </source>
</evidence>
<dbReference type="EMBL" id="VLJN01000001">
    <property type="protein sequence ID" value="TWG89349.1"/>
    <property type="molecule type" value="Genomic_DNA"/>
</dbReference>
<evidence type="ECO:0000259" key="7">
    <source>
        <dbReference type="Pfam" id="PF07195"/>
    </source>
</evidence>
<accession>A0A562BWT4</accession>
<dbReference type="GO" id="GO:0071973">
    <property type="term" value="P:bacterial-type flagellum-dependent cell motility"/>
    <property type="evidence" value="ECO:0007669"/>
    <property type="project" value="TreeGrafter"/>
</dbReference>
<reference evidence="8 9" key="1">
    <citation type="submission" date="2019-07" db="EMBL/GenBank/DDBJ databases">
        <title>Genome sequencing of lignin-degrading bacterial isolates.</title>
        <authorList>
            <person name="Gladden J."/>
        </authorList>
    </citation>
    <scope>NUCLEOTIDE SEQUENCE [LARGE SCALE GENOMIC DNA]</scope>
    <source>
        <strain evidence="8 9">J11</strain>
    </source>
</reference>
<proteinExistence type="inferred from homology"/>